<gene>
    <name evidence="1" type="ORF">E8A74_32005</name>
</gene>
<evidence type="ECO:0000313" key="2">
    <source>
        <dbReference type="Proteomes" id="UP000309215"/>
    </source>
</evidence>
<comment type="caution">
    <text evidence="1">The sequence shown here is derived from an EMBL/GenBank/DDBJ whole genome shotgun (WGS) entry which is preliminary data.</text>
</comment>
<dbReference type="AlphaFoldDB" id="A0A4U1J294"/>
<organism evidence="1 2">
    <name type="scientific">Polyangium fumosum</name>
    <dbReference type="NCBI Taxonomy" id="889272"/>
    <lineage>
        <taxon>Bacteria</taxon>
        <taxon>Pseudomonadati</taxon>
        <taxon>Myxococcota</taxon>
        <taxon>Polyangia</taxon>
        <taxon>Polyangiales</taxon>
        <taxon>Polyangiaceae</taxon>
        <taxon>Polyangium</taxon>
    </lineage>
</organism>
<keyword evidence="2" id="KW-1185">Reference proteome</keyword>
<sequence length="93" mass="10824">MRSLFQEDPSPTDDIRIEGETLTLTHMLVKRMPDGSISDVYEFEDRYDLTTLTEERWTAYLEGFRRAFPGRPTTPSGRWSTRAKLRLCALPRA</sequence>
<reference evidence="1 2" key="1">
    <citation type="submission" date="2019-04" db="EMBL/GenBank/DDBJ databases">
        <authorList>
            <person name="Li Y."/>
            <person name="Wang J."/>
        </authorList>
    </citation>
    <scope>NUCLEOTIDE SEQUENCE [LARGE SCALE GENOMIC DNA]</scope>
    <source>
        <strain evidence="1 2">DSM 14668</strain>
    </source>
</reference>
<proteinExistence type="predicted"/>
<protein>
    <submittedName>
        <fullName evidence="1">Uncharacterized protein</fullName>
    </submittedName>
</protein>
<name>A0A4U1J294_9BACT</name>
<dbReference type="Proteomes" id="UP000309215">
    <property type="component" value="Unassembled WGS sequence"/>
</dbReference>
<evidence type="ECO:0000313" key="1">
    <source>
        <dbReference type="EMBL" id="TKD01226.1"/>
    </source>
</evidence>
<accession>A0A4U1J294</accession>
<dbReference type="EMBL" id="SSMQ01000041">
    <property type="protein sequence ID" value="TKD01226.1"/>
    <property type="molecule type" value="Genomic_DNA"/>
</dbReference>